<proteinExistence type="predicted"/>
<keyword evidence="3" id="KW-1185">Reference proteome</keyword>
<comment type="caution">
    <text evidence="2">The sequence shown here is derived from an EMBL/GenBank/DDBJ whole genome shotgun (WGS) entry which is preliminary data.</text>
</comment>
<dbReference type="Proteomes" id="UP000175989">
    <property type="component" value="Unassembled WGS sequence"/>
</dbReference>
<dbReference type="InterPro" id="IPR035225">
    <property type="entry name" value="DUF5338"/>
</dbReference>
<name>A0A1E7WG09_9BURK</name>
<dbReference type="RefSeq" id="WP_070249776.1">
    <property type="nucleotide sequence ID" value="NZ_LROM01000098.1"/>
</dbReference>
<evidence type="ECO:0000256" key="1">
    <source>
        <dbReference type="SAM" id="MobiDB-lite"/>
    </source>
</evidence>
<sequence>MKRLHNESLDEWASRCTSSRSEKNLVALLAVRDDIQAGLDAGYAVRTVWRYLHENGQVPCKYDAFLSFVHRYIRSARAAKAKKAPPVPARNFSAAVPKPAMQKDSSNEIRGFTFNPVPRKEDLI</sequence>
<evidence type="ECO:0000313" key="2">
    <source>
        <dbReference type="EMBL" id="OEZ97401.1"/>
    </source>
</evidence>
<dbReference type="OrthoDB" id="8686887at2"/>
<dbReference type="Pfam" id="PF17273">
    <property type="entry name" value="DUF5338"/>
    <property type="match status" value="1"/>
</dbReference>
<protein>
    <recommendedName>
        <fullName evidence="4">TraK oriT-binding protein</fullName>
    </recommendedName>
</protein>
<gene>
    <name evidence="2" type="ORF">DUPY_36020</name>
</gene>
<organism evidence="2 3">
    <name type="scientific">Duganella phyllosphaerae</name>
    <dbReference type="NCBI Taxonomy" id="762836"/>
    <lineage>
        <taxon>Bacteria</taxon>
        <taxon>Pseudomonadati</taxon>
        <taxon>Pseudomonadota</taxon>
        <taxon>Betaproteobacteria</taxon>
        <taxon>Burkholderiales</taxon>
        <taxon>Oxalobacteraceae</taxon>
        <taxon>Telluria group</taxon>
        <taxon>Duganella</taxon>
    </lineage>
</organism>
<evidence type="ECO:0008006" key="4">
    <source>
        <dbReference type="Google" id="ProtNLM"/>
    </source>
</evidence>
<dbReference type="EMBL" id="LROM01000098">
    <property type="protein sequence ID" value="OEZ97401.1"/>
    <property type="molecule type" value="Genomic_DNA"/>
</dbReference>
<evidence type="ECO:0000313" key="3">
    <source>
        <dbReference type="Proteomes" id="UP000175989"/>
    </source>
</evidence>
<feature type="region of interest" description="Disordered" evidence="1">
    <location>
        <begin position="87"/>
        <end position="124"/>
    </location>
</feature>
<reference evidence="3" key="1">
    <citation type="journal article" date="2016" name="Front. Microbiol.">
        <title>Molecular Keys to the Janthinobacterium and Duganella spp. Interaction with the Plant Pathogen Fusarium graminearum.</title>
        <authorList>
            <person name="Haack F.S."/>
            <person name="Poehlein A."/>
            <person name="Kroger C."/>
            <person name="Voigt C.A."/>
            <person name="Piepenbring M."/>
            <person name="Bode H.B."/>
            <person name="Daniel R."/>
            <person name="Schafer W."/>
            <person name="Streit W.R."/>
        </authorList>
    </citation>
    <scope>NUCLEOTIDE SEQUENCE [LARGE SCALE GENOMIC DNA]</scope>
    <source>
        <strain evidence="3">T54</strain>
    </source>
</reference>
<accession>A0A1E7WG09</accession>
<dbReference type="AlphaFoldDB" id="A0A1E7WG09"/>